<comment type="caution">
    <text evidence="1">The sequence shown here is derived from an EMBL/GenBank/DDBJ whole genome shotgun (WGS) entry which is preliminary data.</text>
</comment>
<name>A0ABS5WR50_9RHOB</name>
<gene>
    <name evidence="1" type="ORF">KL867_11130</name>
</gene>
<reference evidence="1 2" key="1">
    <citation type="submission" date="2021-05" db="EMBL/GenBank/DDBJ databases">
        <title>Draft genomes of marine bacteria isolated from model chitin particles.</title>
        <authorList>
            <person name="Datta M.S."/>
            <person name="Schwartzman J.A."/>
            <person name="Cordero O."/>
        </authorList>
    </citation>
    <scope>NUCLEOTIDE SEQUENCE [LARGE SCALE GENOMIC DNA]</scope>
    <source>
        <strain evidence="1 2">4E07</strain>
    </source>
</reference>
<dbReference type="PANTHER" id="PTHR48312:SF1">
    <property type="entry name" value="SULFOTRANSFERASE"/>
    <property type="match status" value="1"/>
</dbReference>
<dbReference type="Pfam" id="PF19798">
    <property type="entry name" value="Sulfotransfer_5"/>
    <property type="match status" value="1"/>
</dbReference>
<dbReference type="EMBL" id="JAHHDY010000012">
    <property type="protein sequence ID" value="MBT3141609.1"/>
    <property type="molecule type" value="Genomic_DNA"/>
</dbReference>
<keyword evidence="2" id="KW-1185">Reference proteome</keyword>
<evidence type="ECO:0000313" key="2">
    <source>
        <dbReference type="Proteomes" id="UP000763802"/>
    </source>
</evidence>
<evidence type="ECO:0000313" key="1">
    <source>
        <dbReference type="EMBL" id="MBT3141609.1"/>
    </source>
</evidence>
<dbReference type="PANTHER" id="PTHR48312">
    <property type="match status" value="1"/>
</dbReference>
<protein>
    <submittedName>
        <fullName evidence="1">Uncharacterized protein</fullName>
    </submittedName>
</protein>
<organism evidence="1 2">
    <name type="scientific">Falsiruegeria litorea</name>
    <dbReference type="NCBI Taxonomy" id="1280831"/>
    <lineage>
        <taxon>Bacteria</taxon>
        <taxon>Pseudomonadati</taxon>
        <taxon>Pseudomonadota</taxon>
        <taxon>Alphaproteobacteria</taxon>
        <taxon>Rhodobacterales</taxon>
        <taxon>Roseobacteraceae</taxon>
        <taxon>Falsiruegeria</taxon>
    </lineage>
</organism>
<proteinExistence type="predicted"/>
<dbReference type="RefSeq" id="WP_215193842.1">
    <property type="nucleotide sequence ID" value="NZ_JAHHDY010000012.1"/>
</dbReference>
<dbReference type="Proteomes" id="UP000763802">
    <property type="component" value="Unassembled WGS sequence"/>
</dbReference>
<accession>A0ABS5WR50</accession>
<sequence>MLNEWADFDELEVGFPEQRALFDLLTALNGAPPPVIDSDDMVEDPDAMIAAFCDAVGPPFIPEAMTWEPGGDSSAHHWWDGESLRATLAQSTGLTPQMPRYVALTDASEWVRRVHRRMKQHYHHLYQQRIKPV</sequence>